<protein>
    <submittedName>
        <fullName evidence="2">Putative RNA polymerase sigma factor</fullName>
    </submittedName>
</protein>
<dbReference type="InterPro" id="IPR007627">
    <property type="entry name" value="RNA_pol_sigma70_r2"/>
</dbReference>
<dbReference type="Pfam" id="PF04542">
    <property type="entry name" value="Sigma70_r2"/>
    <property type="match status" value="1"/>
</dbReference>
<evidence type="ECO:0000313" key="2">
    <source>
        <dbReference type="EMBL" id="ADJ47365.1"/>
    </source>
</evidence>
<accession>A0A0H3D8Q1</accession>
<reference evidence="2 3" key="1">
    <citation type="journal article" date="2010" name="Cell Res.">
        <title>Complete genome sequence of the rifamycin SV-producing Amycolatopsis mediterranei U32 revealed its genetic characteristics in phylogeny and metabolism.</title>
        <authorList>
            <person name="Zhao W."/>
            <person name="Zhong Y."/>
            <person name="Yuan H."/>
            <person name="Wang J."/>
            <person name="Zheng H."/>
            <person name="Wang Y."/>
            <person name="Cen X."/>
            <person name="Xu F."/>
            <person name="Bai J."/>
            <person name="Han X."/>
            <person name="Lu G."/>
            <person name="Zhu Y."/>
            <person name="Shao Z."/>
            <person name="Yan H."/>
            <person name="Li C."/>
            <person name="Peng N."/>
            <person name="Zhang Z."/>
            <person name="Zhang Y."/>
            <person name="Lin W."/>
            <person name="Fan Y."/>
            <person name="Qin Z."/>
            <person name="Hu Y."/>
            <person name="Zhu B."/>
            <person name="Wang S."/>
            <person name="Ding X."/>
            <person name="Zhao G.P."/>
        </authorList>
    </citation>
    <scope>NUCLEOTIDE SEQUENCE [LARGE SCALE GENOMIC DNA]</scope>
    <source>
        <strain evidence="3">U-32</strain>
    </source>
</reference>
<gene>
    <name evidence="2" type="ordered locus">AMED_5612</name>
</gene>
<dbReference type="OrthoDB" id="3692620at2"/>
<dbReference type="GO" id="GO:0003700">
    <property type="term" value="F:DNA-binding transcription factor activity"/>
    <property type="evidence" value="ECO:0007669"/>
    <property type="project" value="InterPro"/>
</dbReference>
<dbReference type="InterPro" id="IPR013325">
    <property type="entry name" value="RNA_pol_sigma_r2"/>
</dbReference>
<dbReference type="PANTHER" id="PTHR47756:SF2">
    <property type="entry name" value="BLL6612 PROTEIN"/>
    <property type="match status" value="1"/>
</dbReference>
<dbReference type="SUPFAM" id="SSF88946">
    <property type="entry name" value="Sigma2 domain of RNA polymerase sigma factors"/>
    <property type="match status" value="1"/>
</dbReference>
<sequence length="93" mass="10083">MTEVVDEAVVGRIFCTESGRSLAALVGFCGDIDLAEDALQEAFAVAMVKWRQDGLPPNPGGWITTTARKRLIDRLRRDARGRELLGKVAVLAA</sequence>
<dbReference type="Gene3D" id="1.10.1740.10">
    <property type="match status" value="1"/>
</dbReference>
<organism evidence="2 3">
    <name type="scientific">Amycolatopsis mediterranei (strain U-32)</name>
    <dbReference type="NCBI Taxonomy" id="749927"/>
    <lineage>
        <taxon>Bacteria</taxon>
        <taxon>Bacillati</taxon>
        <taxon>Actinomycetota</taxon>
        <taxon>Actinomycetes</taxon>
        <taxon>Pseudonocardiales</taxon>
        <taxon>Pseudonocardiaceae</taxon>
        <taxon>Amycolatopsis</taxon>
    </lineage>
</organism>
<name>A0A0H3D8Q1_AMYMU</name>
<dbReference type="eggNOG" id="COG4941">
    <property type="taxonomic scope" value="Bacteria"/>
</dbReference>
<dbReference type="PATRIC" id="fig|749927.5.peg.5824"/>
<dbReference type="EMBL" id="CP002000">
    <property type="protein sequence ID" value="ADJ47365.1"/>
    <property type="molecule type" value="Genomic_DNA"/>
</dbReference>
<dbReference type="PANTHER" id="PTHR47756">
    <property type="entry name" value="BLL6612 PROTEIN-RELATED"/>
    <property type="match status" value="1"/>
</dbReference>
<dbReference type="AlphaFoldDB" id="A0A0H3D8Q1"/>
<dbReference type="Proteomes" id="UP000000328">
    <property type="component" value="Chromosome"/>
</dbReference>
<evidence type="ECO:0000313" key="3">
    <source>
        <dbReference type="Proteomes" id="UP000000328"/>
    </source>
</evidence>
<dbReference type="GO" id="GO:0006352">
    <property type="term" value="P:DNA-templated transcription initiation"/>
    <property type="evidence" value="ECO:0007669"/>
    <property type="project" value="InterPro"/>
</dbReference>
<evidence type="ECO:0000259" key="1">
    <source>
        <dbReference type="Pfam" id="PF04542"/>
    </source>
</evidence>
<dbReference type="HOGENOM" id="CLU_2393397_0_0_11"/>
<feature type="domain" description="RNA polymerase sigma-70 region 2" evidence="1">
    <location>
        <begin position="25"/>
        <end position="80"/>
    </location>
</feature>
<dbReference type="KEGG" id="amd:AMED_5612"/>
<proteinExistence type="predicted"/>